<accession>A0ABM4YVL2</accession>
<protein>
    <submittedName>
        <fullName evidence="2">Short transmembrane mitochondrial protein 1-like</fullName>
    </submittedName>
</protein>
<dbReference type="PANTHER" id="PTHR47709">
    <property type="entry name" value="SHORT TRANSMEMBRANE MITOCHONDRIAL PROTEIN 1"/>
    <property type="match status" value="1"/>
</dbReference>
<dbReference type="GeneID" id="112919806"/>
<name>A0ABM4YVL2_VULVU</name>
<sequence>MYIIEKVCWEATKDYFYMSCAALRADTMLQFLLEFTFGNVVGMYLAQNYDIPNVAKKLEEIKKDLDAKKKPPSS</sequence>
<evidence type="ECO:0000313" key="2">
    <source>
        <dbReference type="RefSeq" id="XP_072594325.1"/>
    </source>
</evidence>
<dbReference type="InterPro" id="IPR027854">
    <property type="entry name" value="STMP1"/>
</dbReference>
<dbReference type="RefSeq" id="XP_072594325.1">
    <property type="nucleotide sequence ID" value="XM_072738224.1"/>
</dbReference>
<evidence type="ECO:0000313" key="1">
    <source>
        <dbReference type="Proteomes" id="UP001652641"/>
    </source>
</evidence>
<dbReference type="PANTHER" id="PTHR47709:SF2">
    <property type="entry name" value="SHORT TRANSMEMBRANE MITOCHONDRIAL PROTEIN 1"/>
    <property type="match status" value="1"/>
</dbReference>
<dbReference type="Pfam" id="PF15054">
    <property type="entry name" value="DUF4535"/>
    <property type="match status" value="1"/>
</dbReference>
<gene>
    <name evidence="2" type="primary">LOC112919806</name>
</gene>
<keyword evidence="1" id="KW-1185">Reference proteome</keyword>
<proteinExistence type="predicted"/>
<reference evidence="2" key="1">
    <citation type="submission" date="2025-08" db="UniProtKB">
        <authorList>
            <consortium name="RefSeq"/>
        </authorList>
    </citation>
    <scope>IDENTIFICATION</scope>
    <source>
        <tissue evidence="2">Cell line</tissue>
    </source>
</reference>
<dbReference type="Proteomes" id="UP001652641">
    <property type="component" value="Chromosome 15"/>
</dbReference>
<organism evidence="1 2">
    <name type="scientific">Vulpes vulpes</name>
    <name type="common">Red fox</name>
    <dbReference type="NCBI Taxonomy" id="9627"/>
    <lineage>
        <taxon>Eukaryota</taxon>
        <taxon>Metazoa</taxon>
        <taxon>Chordata</taxon>
        <taxon>Craniata</taxon>
        <taxon>Vertebrata</taxon>
        <taxon>Euteleostomi</taxon>
        <taxon>Mammalia</taxon>
        <taxon>Eutheria</taxon>
        <taxon>Laurasiatheria</taxon>
        <taxon>Carnivora</taxon>
        <taxon>Caniformia</taxon>
        <taxon>Canidae</taxon>
        <taxon>Vulpes</taxon>
    </lineage>
</organism>